<comment type="caution">
    <text evidence="2">The sequence shown here is derived from an EMBL/GenBank/DDBJ whole genome shotgun (WGS) entry which is preliminary data.</text>
</comment>
<sequence>MRDDSENHPILDDPYAKTPDFTWFDGLFFLLVLFAPINSGVGILLAASLTFYVRAGYYLLRKESMKRVGIEFIGATIFMIIWLLLD</sequence>
<name>A0ABQ1NHT0_9BACI</name>
<evidence type="ECO:0000256" key="1">
    <source>
        <dbReference type="SAM" id="Phobius"/>
    </source>
</evidence>
<dbReference type="RefSeq" id="WP_062445069.1">
    <property type="nucleotide sequence ID" value="NZ_BMCJ01000001.1"/>
</dbReference>
<proteinExistence type="predicted"/>
<reference evidence="3" key="1">
    <citation type="journal article" date="2019" name="Int. J. Syst. Evol. Microbiol.">
        <title>The Global Catalogue of Microorganisms (GCM) 10K type strain sequencing project: providing services to taxonomists for standard genome sequencing and annotation.</title>
        <authorList>
            <consortium name="The Broad Institute Genomics Platform"/>
            <consortium name="The Broad Institute Genome Sequencing Center for Infectious Disease"/>
            <person name="Wu L."/>
            <person name="Ma J."/>
        </authorList>
    </citation>
    <scope>NUCLEOTIDE SEQUENCE [LARGE SCALE GENOMIC DNA]</scope>
    <source>
        <strain evidence="3">CCM 7282</strain>
    </source>
</reference>
<feature type="transmembrane region" description="Helical" evidence="1">
    <location>
        <begin position="68"/>
        <end position="85"/>
    </location>
</feature>
<accession>A0ABQ1NHT0</accession>
<evidence type="ECO:0008006" key="4">
    <source>
        <dbReference type="Google" id="ProtNLM"/>
    </source>
</evidence>
<protein>
    <recommendedName>
        <fullName evidence="4">MAPEG family protein</fullName>
    </recommendedName>
</protein>
<evidence type="ECO:0000313" key="2">
    <source>
        <dbReference type="EMBL" id="GGC77650.1"/>
    </source>
</evidence>
<gene>
    <name evidence="2" type="ORF">GCM10007216_05240</name>
</gene>
<keyword evidence="1" id="KW-0812">Transmembrane</keyword>
<keyword evidence="1" id="KW-0472">Membrane</keyword>
<dbReference type="Proteomes" id="UP000619534">
    <property type="component" value="Unassembled WGS sequence"/>
</dbReference>
<keyword evidence="1" id="KW-1133">Transmembrane helix</keyword>
<keyword evidence="3" id="KW-1185">Reference proteome</keyword>
<organism evidence="2 3">
    <name type="scientific">Thalassobacillus devorans</name>
    <dbReference type="NCBI Taxonomy" id="279813"/>
    <lineage>
        <taxon>Bacteria</taxon>
        <taxon>Bacillati</taxon>
        <taxon>Bacillota</taxon>
        <taxon>Bacilli</taxon>
        <taxon>Bacillales</taxon>
        <taxon>Bacillaceae</taxon>
        <taxon>Thalassobacillus</taxon>
    </lineage>
</organism>
<dbReference type="EMBL" id="BMCJ01000001">
    <property type="protein sequence ID" value="GGC77650.1"/>
    <property type="molecule type" value="Genomic_DNA"/>
</dbReference>
<evidence type="ECO:0000313" key="3">
    <source>
        <dbReference type="Proteomes" id="UP000619534"/>
    </source>
</evidence>
<feature type="transmembrane region" description="Helical" evidence="1">
    <location>
        <begin position="27"/>
        <end position="47"/>
    </location>
</feature>